<dbReference type="InterPro" id="IPR002068">
    <property type="entry name" value="A-crystallin/Hsp20_dom"/>
</dbReference>
<evidence type="ECO:0000259" key="4">
    <source>
        <dbReference type="PROSITE" id="PS01031"/>
    </source>
</evidence>
<dbReference type="Proteomes" id="UP000241769">
    <property type="component" value="Unassembled WGS sequence"/>
</dbReference>
<evidence type="ECO:0000256" key="1">
    <source>
        <dbReference type="ARBA" id="ARBA00023016"/>
    </source>
</evidence>
<dbReference type="InterPro" id="IPR031107">
    <property type="entry name" value="Small_HSP"/>
</dbReference>
<dbReference type="PROSITE" id="PS01031">
    <property type="entry name" value="SHSP"/>
    <property type="match status" value="1"/>
</dbReference>
<dbReference type="OrthoDB" id="17379at2759"/>
<comment type="caution">
    <text evidence="5">The sequence shown here is derived from an EMBL/GenBank/DDBJ whole genome shotgun (WGS) entry which is preliminary data.</text>
</comment>
<dbReference type="STRING" id="1890364.A0A2P6NI57"/>
<dbReference type="CDD" id="cd06464">
    <property type="entry name" value="ACD_sHsps-like"/>
    <property type="match status" value="1"/>
</dbReference>
<dbReference type="Gene3D" id="2.60.40.790">
    <property type="match status" value="1"/>
</dbReference>
<dbReference type="InterPro" id="IPR008978">
    <property type="entry name" value="HSP20-like_chaperone"/>
</dbReference>
<accession>A0A2P6NI57</accession>
<organism evidence="5 6">
    <name type="scientific">Planoprotostelium fungivorum</name>
    <dbReference type="NCBI Taxonomy" id="1890364"/>
    <lineage>
        <taxon>Eukaryota</taxon>
        <taxon>Amoebozoa</taxon>
        <taxon>Evosea</taxon>
        <taxon>Variosea</taxon>
        <taxon>Cavosteliida</taxon>
        <taxon>Cavosteliaceae</taxon>
        <taxon>Planoprotostelium</taxon>
    </lineage>
</organism>
<sequence length="145" mass="16590">MPKDNDTKALASFHPESLFDFRDIYSPFLALQTLKPFLEDKQRRAFPGIQKTDDGYLIEAEMAGVPKENVSVEVKDGLLLISGKQKMEEEKDGRKMYSRSDFYQSVRLPKDADHESVKASYVDGLLKIHMKGTECKDNTKRITIE</sequence>
<comment type="similarity">
    <text evidence="2 3">Belongs to the small heat shock protein (HSP20) family.</text>
</comment>
<feature type="domain" description="SHSP" evidence="4">
    <location>
        <begin position="37"/>
        <end position="145"/>
    </location>
</feature>
<dbReference type="SUPFAM" id="SSF49764">
    <property type="entry name" value="HSP20-like chaperones"/>
    <property type="match status" value="1"/>
</dbReference>
<dbReference type="EMBL" id="MDYQ01000079">
    <property type="protein sequence ID" value="PRP83624.1"/>
    <property type="molecule type" value="Genomic_DNA"/>
</dbReference>
<keyword evidence="1 5" id="KW-0346">Stress response</keyword>
<proteinExistence type="inferred from homology"/>
<evidence type="ECO:0000256" key="2">
    <source>
        <dbReference type="PROSITE-ProRule" id="PRU00285"/>
    </source>
</evidence>
<evidence type="ECO:0000256" key="3">
    <source>
        <dbReference type="RuleBase" id="RU003616"/>
    </source>
</evidence>
<keyword evidence="6" id="KW-1185">Reference proteome</keyword>
<dbReference type="AlphaFoldDB" id="A0A2P6NI57"/>
<reference evidence="5 6" key="1">
    <citation type="journal article" date="2018" name="Genome Biol. Evol.">
        <title>Multiple Roots of Fruiting Body Formation in Amoebozoa.</title>
        <authorList>
            <person name="Hillmann F."/>
            <person name="Forbes G."/>
            <person name="Novohradska S."/>
            <person name="Ferling I."/>
            <person name="Riege K."/>
            <person name="Groth M."/>
            <person name="Westermann M."/>
            <person name="Marz M."/>
            <person name="Spaller T."/>
            <person name="Winckler T."/>
            <person name="Schaap P."/>
            <person name="Glockner G."/>
        </authorList>
    </citation>
    <scope>NUCLEOTIDE SEQUENCE [LARGE SCALE GENOMIC DNA]</scope>
    <source>
        <strain evidence="5 6">Jena</strain>
    </source>
</reference>
<evidence type="ECO:0000313" key="6">
    <source>
        <dbReference type="Proteomes" id="UP000241769"/>
    </source>
</evidence>
<gene>
    <name evidence="5" type="ORF">PROFUN_08350</name>
</gene>
<dbReference type="PANTHER" id="PTHR11527">
    <property type="entry name" value="HEAT-SHOCK PROTEIN 20 FAMILY MEMBER"/>
    <property type="match status" value="1"/>
</dbReference>
<dbReference type="InParanoid" id="A0A2P6NI57"/>
<dbReference type="Pfam" id="PF00011">
    <property type="entry name" value="HSP20"/>
    <property type="match status" value="1"/>
</dbReference>
<evidence type="ECO:0000313" key="5">
    <source>
        <dbReference type="EMBL" id="PRP83624.1"/>
    </source>
</evidence>
<name>A0A2P6NI57_9EUKA</name>
<protein>
    <submittedName>
        <fullName evidence="5">Heat shock protein Hsp20</fullName>
    </submittedName>
</protein>